<feature type="signal peptide" evidence="2">
    <location>
        <begin position="1"/>
        <end position="19"/>
    </location>
</feature>
<dbReference type="InterPro" id="IPR013830">
    <property type="entry name" value="SGNH_hydro"/>
</dbReference>
<reference evidence="4 5" key="1">
    <citation type="submission" date="2020-10" db="EMBL/GenBank/DDBJ databases">
        <title>Complete genome sequence of Paludibaculum fermentans P105T, a facultatively anaerobic acidobacterium capable of dissimilatory Fe(III) reduction.</title>
        <authorList>
            <person name="Dedysh S.N."/>
            <person name="Beletsky A.V."/>
            <person name="Kulichevskaya I.S."/>
            <person name="Mardanov A.V."/>
            <person name="Ravin N.V."/>
        </authorList>
    </citation>
    <scope>NUCLEOTIDE SEQUENCE [LARGE SCALE GENOMIC DNA]</scope>
    <source>
        <strain evidence="4 5">P105</strain>
    </source>
</reference>
<dbReference type="RefSeq" id="WP_194446826.1">
    <property type="nucleotide sequence ID" value="NZ_CP063849.1"/>
</dbReference>
<organism evidence="4 5">
    <name type="scientific">Paludibaculum fermentans</name>
    <dbReference type="NCBI Taxonomy" id="1473598"/>
    <lineage>
        <taxon>Bacteria</taxon>
        <taxon>Pseudomonadati</taxon>
        <taxon>Acidobacteriota</taxon>
        <taxon>Terriglobia</taxon>
        <taxon>Bryobacterales</taxon>
        <taxon>Bryobacteraceae</taxon>
        <taxon>Paludibaculum</taxon>
    </lineage>
</organism>
<evidence type="ECO:0000256" key="1">
    <source>
        <dbReference type="SAM" id="MobiDB-lite"/>
    </source>
</evidence>
<feature type="chain" id="PRO_5033019398" description="SGNH hydrolase-type esterase domain-containing protein" evidence="2">
    <location>
        <begin position="20"/>
        <end position="454"/>
    </location>
</feature>
<dbReference type="PANTHER" id="PTHR30383:SF29">
    <property type="entry name" value="SGNH HYDROLASE-TYPE ESTERASE DOMAIN-CONTAINING PROTEIN"/>
    <property type="match status" value="1"/>
</dbReference>
<dbReference type="PANTHER" id="PTHR30383">
    <property type="entry name" value="THIOESTERASE 1/PROTEASE 1/LYSOPHOSPHOLIPASE L1"/>
    <property type="match status" value="1"/>
</dbReference>
<sequence length="454" mass="49209">MRNLALIFAAALVALPALMAVAPVPAASAKKKAKTSSKKTAARKRTVPKPPPASPEQRAEATETVQTHMAEAVDLGIQNAAAMVPFYELLYRQQQQPGGEPLRVLHFGDSHTASDDWAGELRARFQQKFGDGGPGFVQAGRPFAGFRRFDAKATMSRNWKPEGLLAREGDGLYGLAGVSLATARANETITLEAEGQTLEFYYLQQPGGGSFTLEDNDVVLDTVATDGTVGPGFYRKELAAGGHHLVLRTVNNAPVRVHGWVLEKRGGITWEPLGINGAQADLLLLWDQQVLRKEIERRNPALVVLAYGTNEARRPDWTSESYAQSLGQVVKTIRAASPTTSILIIGAPDQAIYSRRRVVPYEAVDKILIAQRDAALANGCAFWNLRAAMGGKGSMKQWVQAGLAQGDFVHLTSPGYRLVGDSLFELIMGQYGVFQTVRRQVLGANENGPSIKTH</sequence>
<protein>
    <recommendedName>
        <fullName evidence="3">SGNH hydrolase-type esterase domain-containing protein</fullName>
    </recommendedName>
</protein>
<dbReference type="EMBL" id="CP063849">
    <property type="protein sequence ID" value="QOY85156.1"/>
    <property type="molecule type" value="Genomic_DNA"/>
</dbReference>
<dbReference type="KEGG" id="pfer:IRI77_20180"/>
<dbReference type="GO" id="GO:0016788">
    <property type="term" value="F:hydrolase activity, acting on ester bonds"/>
    <property type="evidence" value="ECO:0007669"/>
    <property type="project" value="UniProtKB-ARBA"/>
</dbReference>
<dbReference type="Pfam" id="PF13472">
    <property type="entry name" value="Lipase_GDSL_2"/>
    <property type="match status" value="1"/>
</dbReference>
<name>A0A7S7NK78_PALFE</name>
<dbReference type="Gene3D" id="2.60.120.1360">
    <property type="match status" value="1"/>
</dbReference>
<accession>A0A7S7NK78</accession>
<feature type="domain" description="SGNH hydrolase-type esterase" evidence="3">
    <location>
        <begin position="261"/>
        <end position="418"/>
    </location>
</feature>
<dbReference type="Proteomes" id="UP000593892">
    <property type="component" value="Chromosome"/>
</dbReference>
<evidence type="ECO:0000313" key="4">
    <source>
        <dbReference type="EMBL" id="QOY85156.1"/>
    </source>
</evidence>
<keyword evidence="5" id="KW-1185">Reference proteome</keyword>
<dbReference type="InterPro" id="IPR036514">
    <property type="entry name" value="SGNH_hydro_sf"/>
</dbReference>
<feature type="region of interest" description="Disordered" evidence="1">
    <location>
        <begin position="26"/>
        <end position="63"/>
    </location>
</feature>
<keyword evidence="2" id="KW-0732">Signal</keyword>
<feature type="compositionally biased region" description="Basic residues" evidence="1">
    <location>
        <begin position="29"/>
        <end position="47"/>
    </location>
</feature>
<dbReference type="InterPro" id="IPR051532">
    <property type="entry name" value="Ester_Hydrolysis_Enzymes"/>
</dbReference>
<proteinExistence type="predicted"/>
<dbReference type="SUPFAM" id="SSF52266">
    <property type="entry name" value="SGNH hydrolase"/>
    <property type="match status" value="1"/>
</dbReference>
<dbReference type="AlphaFoldDB" id="A0A7S7NK78"/>
<evidence type="ECO:0000256" key="2">
    <source>
        <dbReference type="SAM" id="SignalP"/>
    </source>
</evidence>
<gene>
    <name evidence="4" type="ORF">IRI77_20180</name>
</gene>
<dbReference type="Gene3D" id="3.40.50.1110">
    <property type="entry name" value="SGNH hydrolase"/>
    <property type="match status" value="1"/>
</dbReference>
<evidence type="ECO:0000259" key="3">
    <source>
        <dbReference type="Pfam" id="PF13472"/>
    </source>
</evidence>
<evidence type="ECO:0000313" key="5">
    <source>
        <dbReference type="Proteomes" id="UP000593892"/>
    </source>
</evidence>